<dbReference type="OrthoDB" id="9983798at2759"/>
<keyword evidence="1" id="KW-0812">Transmembrane</keyword>
<protein>
    <submittedName>
        <fullName evidence="3">Homer-like protein</fullName>
    </submittedName>
</protein>
<feature type="domain" description="WH1" evidence="2">
    <location>
        <begin position="2"/>
        <end position="53"/>
    </location>
</feature>
<reference evidence="3 4" key="1">
    <citation type="journal article" date="2018" name="Gigascience">
        <title>Genomes of trombidid mites reveal novel predicted allergens and laterally-transferred genes associated with secondary metabolism.</title>
        <authorList>
            <person name="Dong X."/>
            <person name="Chaisiri K."/>
            <person name="Xia D."/>
            <person name="Armstrong S.D."/>
            <person name="Fang Y."/>
            <person name="Donnelly M.J."/>
            <person name="Kadowaki T."/>
            <person name="McGarry J.W."/>
            <person name="Darby A.C."/>
            <person name="Makepeace B.L."/>
        </authorList>
    </citation>
    <scope>NUCLEOTIDE SEQUENCE [LARGE SCALE GENOMIC DNA]</scope>
    <source>
        <strain evidence="3">UoL-UT</strain>
    </source>
</reference>
<dbReference type="Pfam" id="PF00568">
    <property type="entry name" value="WH1"/>
    <property type="match status" value="1"/>
</dbReference>
<keyword evidence="1" id="KW-1133">Transmembrane helix</keyword>
<dbReference type="InterPro" id="IPR045027">
    <property type="entry name" value="Homer"/>
</dbReference>
<feature type="transmembrane region" description="Helical" evidence="1">
    <location>
        <begin position="53"/>
        <end position="72"/>
    </location>
</feature>
<evidence type="ECO:0000259" key="2">
    <source>
        <dbReference type="Pfam" id="PF00568"/>
    </source>
</evidence>
<dbReference type="Proteomes" id="UP000288716">
    <property type="component" value="Unassembled WGS sequence"/>
</dbReference>
<evidence type="ECO:0000313" key="4">
    <source>
        <dbReference type="Proteomes" id="UP000288716"/>
    </source>
</evidence>
<name>A0A443RUK6_9ACAR</name>
<dbReference type="VEuPathDB" id="VectorBase:LDEU013311"/>
<dbReference type="AlphaFoldDB" id="A0A443RUK6"/>
<gene>
    <name evidence="3" type="ORF">B4U80_03381</name>
</gene>
<organism evidence="3 4">
    <name type="scientific">Leptotrombidium deliense</name>
    <dbReference type="NCBI Taxonomy" id="299467"/>
    <lineage>
        <taxon>Eukaryota</taxon>
        <taxon>Metazoa</taxon>
        <taxon>Ecdysozoa</taxon>
        <taxon>Arthropoda</taxon>
        <taxon>Chelicerata</taxon>
        <taxon>Arachnida</taxon>
        <taxon>Acari</taxon>
        <taxon>Acariformes</taxon>
        <taxon>Trombidiformes</taxon>
        <taxon>Prostigmata</taxon>
        <taxon>Anystina</taxon>
        <taxon>Parasitengona</taxon>
        <taxon>Trombiculoidea</taxon>
        <taxon>Trombiculidae</taxon>
        <taxon>Leptotrombidium</taxon>
    </lineage>
</organism>
<dbReference type="GO" id="GO:0035256">
    <property type="term" value="F:G protein-coupled glutamate receptor binding"/>
    <property type="evidence" value="ECO:0007669"/>
    <property type="project" value="InterPro"/>
</dbReference>
<feature type="non-terminal residue" evidence="3">
    <location>
        <position position="1"/>
    </location>
</feature>
<keyword evidence="4" id="KW-1185">Reference proteome</keyword>
<comment type="caution">
    <text evidence="3">The sequence shown here is derived from an EMBL/GenBank/DDBJ whole genome shotgun (WGS) entry which is preliminary data.</text>
</comment>
<dbReference type="InterPro" id="IPR000697">
    <property type="entry name" value="WH1/EVH1_dom"/>
</dbReference>
<evidence type="ECO:0000256" key="1">
    <source>
        <dbReference type="SAM" id="Phobius"/>
    </source>
</evidence>
<dbReference type="SUPFAM" id="SSF50729">
    <property type="entry name" value="PH domain-like"/>
    <property type="match status" value="1"/>
</dbReference>
<dbReference type="PANTHER" id="PTHR10918">
    <property type="entry name" value="HOMER"/>
    <property type="match status" value="1"/>
</dbReference>
<dbReference type="Gene3D" id="2.30.29.30">
    <property type="entry name" value="Pleckstrin-homology domain (PH domain)/Phosphotyrosine-binding domain (PTB)"/>
    <property type="match status" value="1"/>
</dbReference>
<keyword evidence="1" id="KW-0472">Membrane</keyword>
<dbReference type="EMBL" id="NCKV01035250">
    <property type="protein sequence ID" value="RWS18729.1"/>
    <property type="molecule type" value="Genomic_DNA"/>
</dbReference>
<dbReference type="STRING" id="299467.A0A443RUK6"/>
<proteinExistence type="predicted"/>
<sequence length="73" mass="8428">EQAIFSTKAHVFHIDPQTKRSWIPASSQAINVSFFYDSARNLYRIISVEGTKVLKVFAFLFFFISGYIVTYIT</sequence>
<evidence type="ECO:0000313" key="3">
    <source>
        <dbReference type="EMBL" id="RWS18729.1"/>
    </source>
</evidence>
<accession>A0A443RUK6</accession>
<dbReference type="InterPro" id="IPR011993">
    <property type="entry name" value="PH-like_dom_sf"/>
</dbReference>